<dbReference type="RefSeq" id="WP_023285811.1">
    <property type="nucleotide sequence ID" value="NZ_JADMNK010000010.1"/>
</dbReference>
<sequence length="126" mass="14963">MINRNNDAITIHSILDWIEDNLESPLSLEKVSRRSGYSKWHLQRMFKKETGFSLGKYIRSRKLTVIAQKLKESNEPVQYLAERYGFESQQTLTRMFKKYFDVPPHKFRVDSVHGESRYLLPLTHCN</sequence>
<evidence type="ECO:0000256" key="7">
    <source>
        <dbReference type="ARBA" id="ARBA00023251"/>
    </source>
</evidence>
<organism evidence="10 11">
    <name type="scientific">Leclercia barmai</name>
    <dbReference type="NCBI Taxonomy" id="2785629"/>
    <lineage>
        <taxon>Bacteria</taxon>
        <taxon>Pseudomonadati</taxon>
        <taxon>Pseudomonadota</taxon>
        <taxon>Gammaproteobacteria</taxon>
        <taxon>Enterobacterales</taxon>
        <taxon>Enterobacteriaceae</taxon>
        <taxon>Leclercia</taxon>
    </lineage>
</organism>
<dbReference type="InterPro" id="IPR018060">
    <property type="entry name" value="HTH_AraC"/>
</dbReference>
<dbReference type="EMBL" id="JADMNK010000010">
    <property type="protein sequence ID" value="MBZ0059571.1"/>
    <property type="molecule type" value="Genomic_DNA"/>
</dbReference>
<dbReference type="PANTHER" id="PTHR47504">
    <property type="entry name" value="RIGHT ORIGIN-BINDING PROTEIN"/>
    <property type="match status" value="1"/>
</dbReference>
<evidence type="ECO:0000313" key="10">
    <source>
        <dbReference type="EMBL" id="MBZ0059571.1"/>
    </source>
</evidence>
<reference evidence="10 11" key="1">
    <citation type="submission" date="2020-11" db="EMBL/GenBank/DDBJ databases">
        <title>Draft Genome of Enterobacter sp. strain EMC7.</title>
        <authorList>
            <person name="Barman P."/>
            <person name="Sinha S."/>
            <person name="Sen S."/>
            <person name="Chakraborty R."/>
        </authorList>
    </citation>
    <scope>NUCLEOTIDE SEQUENCE [LARGE SCALE GENOMIC DNA]</scope>
    <source>
        <strain evidence="10 11">EMC7</strain>
    </source>
</reference>
<dbReference type="InterPro" id="IPR018062">
    <property type="entry name" value="HTH_AraC-typ_CS"/>
</dbReference>
<keyword evidence="2" id="KW-0677">Repeat</keyword>
<dbReference type="InterPro" id="IPR050959">
    <property type="entry name" value="MarA-like"/>
</dbReference>
<dbReference type="Proteomes" id="UP000706580">
    <property type="component" value="Unassembled WGS sequence"/>
</dbReference>
<comment type="subunit">
    <text evidence="1">Monomer.</text>
</comment>
<evidence type="ECO:0000256" key="8">
    <source>
        <dbReference type="ARBA" id="ARBA00040917"/>
    </source>
</evidence>
<dbReference type="PROSITE" id="PS00041">
    <property type="entry name" value="HTH_ARAC_FAMILY_1"/>
    <property type="match status" value="1"/>
</dbReference>
<protein>
    <recommendedName>
        <fullName evidence="8">Multiple antibiotic resistance protein MarA</fullName>
    </recommendedName>
</protein>
<evidence type="ECO:0000256" key="6">
    <source>
        <dbReference type="ARBA" id="ARBA00023163"/>
    </source>
</evidence>
<dbReference type="NCBIfam" id="NF008564">
    <property type="entry name" value="PRK11511.1"/>
    <property type="match status" value="1"/>
</dbReference>
<evidence type="ECO:0000256" key="2">
    <source>
        <dbReference type="ARBA" id="ARBA00022737"/>
    </source>
</evidence>
<dbReference type="SMART" id="SM00342">
    <property type="entry name" value="HTH_ARAC"/>
    <property type="match status" value="1"/>
</dbReference>
<keyword evidence="4" id="KW-0238">DNA-binding</keyword>
<feature type="domain" description="HTH araC/xylS-type" evidence="9">
    <location>
        <begin position="12"/>
        <end position="110"/>
    </location>
</feature>
<evidence type="ECO:0000256" key="1">
    <source>
        <dbReference type="ARBA" id="ARBA00011245"/>
    </source>
</evidence>
<gene>
    <name evidence="10" type="primary">marA</name>
    <name evidence="10" type="ORF">ITX56_17530</name>
</gene>
<proteinExistence type="predicted"/>
<accession>A0ABS7S1Z4</accession>
<dbReference type="InterPro" id="IPR009057">
    <property type="entry name" value="Homeodomain-like_sf"/>
</dbReference>
<dbReference type="Gene3D" id="1.10.10.60">
    <property type="entry name" value="Homeodomain-like"/>
    <property type="match status" value="2"/>
</dbReference>
<evidence type="ECO:0000259" key="9">
    <source>
        <dbReference type="PROSITE" id="PS01124"/>
    </source>
</evidence>
<evidence type="ECO:0000256" key="4">
    <source>
        <dbReference type="ARBA" id="ARBA00023125"/>
    </source>
</evidence>
<dbReference type="InterPro" id="IPR058144">
    <property type="entry name" value="MarA"/>
</dbReference>
<keyword evidence="7" id="KW-0046">Antibiotic resistance</keyword>
<keyword evidence="6" id="KW-0804">Transcription</keyword>
<keyword evidence="5" id="KW-0010">Activator</keyword>
<evidence type="ECO:0000256" key="5">
    <source>
        <dbReference type="ARBA" id="ARBA00023159"/>
    </source>
</evidence>
<dbReference type="PANTHER" id="PTHR47504:SF4">
    <property type="entry name" value="MULTIPLE ANTIBIOTIC RESISTANCE PROTEIN MARA"/>
    <property type="match status" value="1"/>
</dbReference>
<name>A0ABS7S1Z4_9ENTR</name>
<evidence type="ECO:0000256" key="3">
    <source>
        <dbReference type="ARBA" id="ARBA00023015"/>
    </source>
</evidence>
<evidence type="ECO:0000313" key="11">
    <source>
        <dbReference type="Proteomes" id="UP000706580"/>
    </source>
</evidence>
<dbReference type="Pfam" id="PF12833">
    <property type="entry name" value="HTH_18"/>
    <property type="match status" value="1"/>
</dbReference>
<comment type="caution">
    <text evidence="10">The sequence shown here is derived from an EMBL/GenBank/DDBJ whole genome shotgun (WGS) entry which is preliminary data.</text>
</comment>
<keyword evidence="11" id="KW-1185">Reference proteome</keyword>
<keyword evidence="3" id="KW-0805">Transcription regulation</keyword>
<dbReference type="SUPFAM" id="SSF46689">
    <property type="entry name" value="Homeodomain-like"/>
    <property type="match status" value="2"/>
</dbReference>
<dbReference type="PROSITE" id="PS01124">
    <property type="entry name" value="HTH_ARAC_FAMILY_2"/>
    <property type="match status" value="1"/>
</dbReference>